<feature type="chain" id="PRO_5046006456" evidence="1">
    <location>
        <begin position="18"/>
        <end position="66"/>
    </location>
</feature>
<evidence type="ECO:0000313" key="3">
    <source>
        <dbReference type="Proteomes" id="UP001595909"/>
    </source>
</evidence>
<gene>
    <name evidence="2" type="ORF">ACFPEL_16240</name>
</gene>
<proteinExistence type="predicted"/>
<feature type="signal peptide" evidence="1">
    <location>
        <begin position="1"/>
        <end position="17"/>
    </location>
</feature>
<organism evidence="2 3">
    <name type="scientific">Actinomycetospora chibensis</name>
    <dbReference type="NCBI Taxonomy" id="663606"/>
    <lineage>
        <taxon>Bacteria</taxon>
        <taxon>Bacillati</taxon>
        <taxon>Actinomycetota</taxon>
        <taxon>Actinomycetes</taxon>
        <taxon>Pseudonocardiales</taxon>
        <taxon>Pseudonocardiaceae</taxon>
        <taxon>Actinomycetospora</taxon>
    </lineage>
</organism>
<evidence type="ECO:0000256" key="1">
    <source>
        <dbReference type="SAM" id="SignalP"/>
    </source>
</evidence>
<dbReference type="Proteomes" id="UP001595909">
    <property type="component" value="Unassembled WGS sequence"/>
</dbReference>
<dbReference type="RefSeq" id="WP_274188074.1">
    <property type="nucleotide sequence ID" value="NZ_BAABHN010000036.1"/>
</dbReference>
<accession>A0ABV9RJN5</accession>
<sequence>MKTFALALGGLSAAWLAAPTVAMTARGTLDQRARAGWRTLVPVPAPRSLATIPAPRRGDLDDRVPA</sequence>
<dbReference type="EMBL" id="JBHSIM010000036">
    <property type="protein sequence ID" value="MFC4833965.1"/>
    <property type="molecule type" value="Genomic_DNA"/>
</dbReference>
<comment type="caution">
    <text evidence="2">The sequence shown here is derived from an EMBL/GenBank/DDBJ whole genome shotgun (WGS) entry which is preliminary data.</text>
</comment>
<name>A0ABV9RJN5_9PSEU</name>
<protein>
    <submittedName>
        <fullName evidence="2">Uncharacterized protein</fullName>
    </submittedName>
</protein>
<keyword evidence="3" id="KW-1185">Reference proteome</keyword>
<keyword evidence="1" id="KW-0732">Signal</keyword>
<evidence type="ECO:0000313" key="2">
    <source>
        <dbReference type="EMBL" id="MFC4833965.1"/>
    </source>
</evidence>
<reference evidence="3" key="1">
    <citation type="journal article" date="2019" name="Int. J. Syst. Evol. Microbiol.">
        <title>The Global Catalogue of Microorganisms (GCM) 10K type strain sequencing project: providing services to taxonomists for standard genome sequencing and annotation.</title>
        <authorList>
            <consortium name="The Broad Institute Genomics Platform"/>
            <consortium name="The Broad Institute Genome Sequencing Center for Infectious Disease"/>
            <person name="Wu L."/>
            <person name="Ma J."/>
        </authorList>
    </citation>
    <scope>NUCLEOTIDE SEQUENCE [LARGE SCALE GENOMIC DNA]</scope>
    <source>
        <strain evidence="3">CCUG 50347</strain>
    </source>
</reference>